<organism evidence="2">
    <name type="scientific">Vecturithrix granuli</name>
    <dbReference type="NCBI Taxonomy" id="1499967"/>
    <lineage>
        <taxon>Bacteria</taxon>
        <taxon>Candidatus Moduliflexota</taxon>
        <taxon>Candidatus Vecturitrichia</taxon>
        <taxon>Candidatus Vecturitrichales</taxon>
        <taxon>Candidatus Vecturitrichaceae</taxon>
        <taxon>Candidatus Vecturithrix</taxon>
    </lineage>
</organism>
<evidence type="ECO:0000313" key="2">
    <source>
        <dbReference type="EMBL" id="GAK57917.1"/>
    </source>
</evidence>
<evidence type="ECO:0000259" key="1">
    <source>
        <dbReference type="Pfam" id="PF00534"/>
    </source>
</evidence>
<dbReference type="STRING" id="1499967.U27_04889"/>
<sequence length="364" mass="42253">MKILIVNQHPRDVIGGSQIQCDLIATYLTRSGHRVVYLAVNGKQSSYSTPYEVEPIRLGFRPLCRALVRYQPDVVYWRFNRRKLLQAVLACKWRKVKIVFAISSESDVIKWPQRVKFDQLSWQDFLRKMPALLRQLFTMRLQYVGYYGIDGVIAQLEQQTGKLPIRHEVVIYNSVENTVCPFQWNKPFVAWVGNFKGIKHPDLFVELARQCRDLDVDFLMVGEISEEYRQKFQQITLPGNLHLLGPKSYCEVNGMLQYALCLVHTSSVDGFSNVLIQSWMQATPTISLWYDPDKMATRHQIGMVSGTFERLINDTKILLDDEQLRHSMGQRAQLFAQAHLRPEENIRNLEQFLKAICEESHGTD</sequence>
<dbReference type="AlphaFoldDB" id="A0A081C012"/>
<keyword evidence="3" id="KW-1185">Reference proteome</keyword>
<dbReference type="Pfam" id="PF00534">
    <property type="entry name" value="Glycos_transf_1"/>
    <property type="match status" value="1"/>
</dbReference>
<dbReference type="eggNOG" id="COG0438">
    <property type="taxonomic scope" value="Bacteria"/>
</dbReference>
<dbReference type="CDD" id="cd03801">
    <property type="entry name" value="GT4_PimA-like"/>
    <property type="match status" value="1"/>
</dbReference>
<keyword evidence="2" id="KW-0808">Transferase</keyword>
<proteinExistence type="predicted"/>
<gene>
    <name evidence="2" type="ORF">U27_04889</name>
</gene>
<dbReference type="GO" id="GO:0016757">
    <property type="term" value="F:glycosyltransferase activity"/>
    <property type="evidence" value="ECO:0007669"/>
    <property type="project" value="InterPro"/>
</dbReference>
<dbReference type="PANTHER" id="PTHR12526:SF630">
    <property type="entry name" value="GLYCOSYLTRANSFERASE"/>
    <property type="match status" value="1"/>
</dbReference>
<feature type="domain" description="Glycosyl transferase family 1" evidence="1">
    <location>
        <begin position="185"/>
        <end position="333"/>
    </location>
</feature>
<accession>A0A081C012</accession>
<dbReference type="SUPFAM" id="SSF53756">
    <property type="entry name" value="UDP-Glycosyltransferase/glycogen phosphorylase"/>
    <property type="match status" value="1"/>
</dbReference>
<reference evidence="2" key="1">
    <citation type="journal article" date="2015" name="PeerJ">
        <title>First genomic representation of candidate bacterial phylum KSB3 points to enhanced environmental sensing as a trigger of wastewater bulking.</title>
        <authorList>
            <person name="Sekiguchi Y."/>
            <person name="Ohashi A."/>
            <person name="Parks D.H."/>
            <person name="Yamauchi T."/>
            <person name="Tyson G.W."/>
            <person name="Hugenholtz P."/>
        </authorList>
    </citation>
    <scope>NUCLEOTIDE SEQUENCE [LARGE SCALE GENOMIC DNA]</scope>
</reference>
<dbReference type="Gene3D" id="3.40.50.2000">
    <property type="entry name" value="Glycogen Phosphorylase B"/>
    <property type="match status" value="2"/>
</dbReference>
<dbReference type="HOGENOM" id="CLU_760032_0_0_0"/>
<evidence type="ECO:0000313" key="3">
    <source>
        <dbReference type="Proteomes" id="UP000030661"/>
    </source>
</evidence>
<dbReference type="EMBL" id="DF820466">
    <property type="protein sequence ID" value="GAK57917.1"/>
    <property type="molecule type" value="Genomic_DNA"/>
</dbReference>
<dbReference type="Proteomes" id="UP000030661">
    <property type="component" value="Unassembled WGS sequence"/>
</dbReference>
<protein>
    <submittedName>
        <fullName evidence="2">Glycosyltransferase family 4</fullName>
    </submittedName>
</protein>
<dbReference type="PANTHER" id="PTHR12526">
    <property type="entry name" value="GLYCOSYLTRANSFERASE"/>
    <property type="match status" value="1"/>
</dbReference>
<dbReference type="InterPro" id="IPR001296">
    <property type="entry name" value="Glyco_trans_1"/>
</dbReference>
<name>A0A081C012_VECG1</name>